<sequence length="329" mass="36805">MDCLDGADARFRLALCCYVAALEGVQQHVFEALAGKAGGSPLSLEAEAATLRATPDDLAFENARMKLDSLLCTSSGQIERHLAGVVDLEEVLSMLTSARQSLSKRQESKEEELRAVASTLDEASREDGLDQLRRRIRQEAQRVSVLVQQMHADNQRMLQELDEEMNRYRRRLNDAADSANHDALTGLGNRRLVNDRLAELIDSGTPLCLLMLDFNRFKLINDIHGHLAGDELLRAFAARLRNHLRQDDIAARWGGDEFVIALPCAITDAMARTRLLQQNLSGEYSIRLSGKSLRIQLTVSIGIAEYRPGETVNQLMTRADESLYTHKHR</sequence>
<dbReference type="GO" id="GO:0005886">
    <property type="term" value="C:plasma membrane"/>
    <property type="evidence" value="ECO:0007669"/>
    <property type="project" value="TreeGrafter"/>
</dbReference>
<name>A0A7S7NKJ2_PALFE</name>
<dbReference type="PANTHER" id="PTHR45138">
    <property type="entry name" value="REGULATORY COMPONENTS OF SENSORY TRANSDUCTION SYSTEM"/>
    <property type="match status" value="1"/>
</dbReference>
<dbReference type="AlphaFoldDB" id="A0A7S7NKJ2"/>
<dbReference type="InterPro" id="IPR029787">
    <property type="entry name" value="Nucleotide_cyclase"/>
</dbReference>
<dbReference type="InterPro" id="IPR050469">
    <property type="entry name" value="Diguanylate_Cyclase"/>
</dbReference>
<gene>
    <name evidence="4" type="ORF">IRI77_21170</name>
</gene>
<dbReference type="EMBL" id="CP063849">
    <property type="protein sequence ID" value="QOY85336.1"/>
    <property type="molecule type" value="Genomic_DNA"/>
</dbReference>
<dbReference type="Gene3D" id="3.30.70.270">
    <property type="match status" value="1"/>
</dbReference>
<dbReference type="PANTHER" id="PTHR45138:SF24">
    <property type="entry name" value="DIGUANYLATE CYCLASE DGCC-RELATED"/>
    <property type="match status" value="1"/>
</dbReference>
<dbReference type="CDD" id="cd01949">
    <property type="entry name" value="GGDEF"/>
    <property type="match status" value="1"/>
</dbReference>
<dbReference type="EC" id="2.7.7.65" evidence="1"/>
<dbReference type="Pfam" id="PF00990">
    <property type="entry name" value="GGDEF"/>
    <property type="match status" value="1"/>
</dbReference>
<dbReference type="GO" id="GO:1902201">
    <property type="term" value="P:negative regulation of bacterial-type flagellum-dependent cell motility"/>
    <property type="evidence" value="ECO:0007669"/>
    <property type="project" value="TreeGrafter"/>
</dbReference>
<evidence type="ECO:0000259" key="3">
    <source>
        <dbReference type="PROSITE" id="PS50887"/>
    </source>
</evidence>
<accession>A0A7S7NKJ2</accession>
<dbReference type="SMART" id="SM00267">
    <property type="entry name" value="GGDEF"/>
    <property type="match status" value="1"/>
</dbReference>
<dbReference type="RefSeq" id="WP_194447006.1">
    <property type="nucleotide sequence ID" value="NZ_CP063849.1"/>
</dbReference>
<evidence type="ECO:0000313" key="4">
    <source>
        <dbReference type="EMBL" id="QOY85336.1"/>
    </source>
</evidence>
<protein>
    <recommendedName>
        <fullName evidence="1">diguanylate cyclase</fullName>
        <ecNumber evidence="1">2.7.7.65</ecNumber>
    </recommendedName>
</protein>
<dbReference type="GO" id="GO:0052621">
    <property type="term" value="F:diguanylate cyclase activity"/>
    <property type="evidence" value="ECO:0007669"/>
    <property type="project" value="UniProtKB-EC"/>
</dbReference>
<dbReference type="InterPro" id="IPR000160">
    <property type="entry name" value="GGDEF_dom"/>
</dbReference>
<dbReference type="KEGG" id="pfer:IRI77_21170"/>
<dbReference type="PROSITE" id="PS50887">
    <property type="entry name" value="GGDEF"/>
    <property type="match status" value="1"/>
</dbReference>
<keyword evidence="5" id="KW-1185">Reference proteome</keyword>
<proteinExistence type="predicted"/>
<evidence type="ECO:0000256" key="2">
    <source>
        <dbReference type="SAM" id="Coils"/>
    </source>
</evidence>
<evidence type="ECO:0000313" key="5">
    <source>
        <dbReference type="Proteomes" id="UP000593892"/>
    </source>
</evidence>
<dbReference type="GO" id="GO:0043709">
    <property type="term" value="P:cell adhesion involved in single-species biofilm formation"/>
    <property type="evidence" value="ECO:0007669"/>
    <property type="project" value="TreeGrafter"/>
</dbReference>
<evidence type="ECO:0000256" key="1">
    <source>
        <dbReference type="ARBA" id="ARBA00012528"/>
    </source>
</evidence>
<dbReference type="NCBIfam" id="TIGR00254">
    <property type="entry name" value="GGDEF"/>
    <property type="match status" value="1"/>
</dbReference>
<organism evidence="4 5">
    <name type="scientific">Paludibaculum fermentans</name>
    <dbReference type="NCBI Taxonomy" id="1473598"/>
    <lineage>
        <taxon>Bacteria</taxon>
        <taxon>Pseudomonadati</taxon>
        <taxon>Acidobacteriota</taxon>
        <taxon>Terriglobia</taxon>
        <taxon>Bryobacterales</taxon>
        <taxon>Bryobacteraceae</taxon>
        <taxon>Paludibaculum</taxon>
    </lineage>
</organism>
<dbReference type="Proteomes" id="UP000593892">
    <property type="component" value="Chromosome"/>
</dbReference>
<dbReference type="SUPFAM" id="SSF55073">
    <property type="entry name" value="Nucleotide cyclase"/>
    <property type="match status" value="1"/>
</dbReference>
<feature type="coiled-coil region" evidence="2">
    <location>
        <begin position="106"/>
        <end position="178"/>
    </location>
</feature>
<keyword evidence="2" id="KW-0175">Coiled coil</keyword>
<reference evidence="4 5" key="1">
    <citation type="submission" date="2020-10" db="EMBL/GenBank/DDBJ databases">
        <title>Complete genome sequence of Paludibaculum fermentans P105T, a facultatively anaerobic acidobacterium capable of dissimilatory Fe(III) reduction.</title>
        <authorList>
            <person name="Dedysh S.N."/>
            <person name="Beletsky A.V."/>
            <person name="Kulichevskaya I.S."/>
            <person name="Mardanov A.V."/>
            <person name="Ravin N.V."/>
        </authorList>
    </citation>
    <scope>NUCLEOTIDE SEQUENCE [LARGE SCALE GENOMIC DNA]</scope>
    <source>
        <strain evidence="4 5">P105</strain>
    </source>
</reference>
<dbReference type="InterPro" id="IPR043128">
    <property type="entry name" value="Rev_trsase/Diguanyl_cyclase"/>
</dbReference>
<feature type="domain" description="GGDEF" evidence="3">
    <location>
        <begin position="205"/>
        <end position="329"/>
    </location>
</feature>